<comment type="caution">
    <text evidence="2">The sequence shown here is derived from an EMBL/GenBank/DDBJ whole genome shotgun (WGS) entry which is preliminary data.</text>
</comment>
<keyword evidence="1" id="KW-1133">Transmembrane helix</keyword>
<dbReference type="AlphaFoldDB" id="A0A9D1R9I3"/>
<dbReference type="SUPFAM" id="SSF158560">
    <property type="entry name" value="BH3980-like"/>
    <property type="match status" value="1"/>
</dbReference>
<gene>
    <name evidence="2" type="ORF">H9873_03940</name>
</gene>
<reference evidence="2" key="1">
    <citation type="journal article" date="2021" name="PeerJ">
        <title>Extensive microbial diversity within the chicken gut microbiome revealed by metagenomics and culture.</title>
        <authorList>
            <person name="Gilroy R."/>
            <person name="Ravi A."/>
            <person name="Getino M."/>
            <person name="Pursley I."/>
            <person name="Horton D.L."/>
            <person name="Alikhan N.F."/>
            <person name="Baker D."/>
            <person name="Gharbi K."/>
            <person name="Hall N."/>
            <person name="Watson M."/>
            <person name="Adriaenssens E.M."/>
            <person name="Foster-Nyarko E."/>
            <person name="Jarju S."/>
            <person name="Secka A."/>
            <person name="Antonio M."/>
            <person name="Oren A."/>
            <person name="Chaudhuri R.R."/>
            <person name="La Ragione R."/>
            <person name="Hildebrand F."/>
            <person name="Pallen M.J."/>
        </authorList>
    </citation>
    <scope>NUCLEOTIDE SEQUENCE</scope>
    <source>
        <strain evidence="2">ChiSxjej1B13-11762</strain>
    </source>
</reference>
<feature type="transmembrane region" description="Helical" evidence="1">
    <location>
        <begin position="104"/>
        <end position="125"/>
    </location>
</feature>
<keyword evidence="1" id="KW-0472">Membrane</keyword>
<dbReference type="Proteomes" id="UP000824263">
    <property type="component" value="Unassembled WGS sequence"/>
</dbReference>
<accession>A0A9D1R9I3</accession>
<organism evidence="2 3">
    <name type="scientific">Candidatus Dorea gallistercoris</name>
    <dbReference type="NCBI Taxonomy" id="2838542"/>
    <lineage>
        <taxon>Bacteria</taxon>
        <taxon>Bacillati</taxon>
        <taxon>Bacillota</taxon>
        <taxon>Clostridia</taxon>
        <taxon>Lachnospirales</taxon>
        <taxon>Lachnospiraceae</taxon>
        <taxon>Dorea</taxon>
    </lineage>
</organism>
<proteinExistence type="predicted"/>
<evidence type="ECO:0000256" key="1">
    <source>
        <dbReference type="SAM" id="Phobius"/>
    </source>
</evidence>
<name>A0A9D1R9I3_9FIRM</name>
<reference evidence="2" key="2">
    <citation type="submission" date="2021-04" db="EMBL/GenBank/DDBJ databases">
        <authorList>
            <person name="Gilroy R."/>
        </authorList>
    </citation>
    <scope>NUCLEOTIDE SEQUENCE</scope>
    <source>
        <strain evidence="2">ChiSxjej1B13-11762</strain>
    </source>
</reference>
<evidence type="ECO:0000313" key="2">
    <source>
        <dbReference type="EMBL" id="HIW83454.1"/>
    </source>
</evidence>
<evidence type="ECO:0000313" key="3">
    <source>
        <dbReference type="Proteomes" id="UP000824263"/>
    </source>
</evidence>
<sequence length="194" mass="21910">MTNSNLSLETLKSENFTLQSRLTAKNRRILEKMFRYIRTFPLDEYHVELIHQDLIGMAKEAELRQESFPGTLGKAPLSFCDDLLLASGQISPPAGRSLLRISSLYYRFIGTFFAIIGLSNIIGQILGFLVGGEIWILKIMSGDKIVLFLYQLFVLAVGILYQLGGDRAKRYSSNSSKSNCCLKWGFFLLLLQIV</sequence>
<keyword evidence="1" id="KW-0812">Transmembrane</keyword>
<protein>
    <submittedName>
        <fullName evidence="2">Uncharacterized protein</fullName>
    </submittedName>
</protein>
<feature type="transmembrane region" description="Helical" evidence="1">
    <location>
        <begin position="145"/>
        <end position="163"/>
    </location>
</feature>
<dbReference type="EMBL" id="DXGF01000072">
    <property type="protein sequence ID" value="HIW83454.1"/>
    <property type="molecule type" value="Genomic_DNA"/>
</dbReference>
<feature type="non-terminal residue" evidence="2">
    <location>
        <position position="194"/>
    </location>
</feature>